<comment type="similarity">
    <text evidence="2">Belongs to the ABC-4 integral membrane protein family. LolC/E subfamily.</text>
</comment>
<dbReference type="PANTHER" id="PTHR30489">
    <property type="entry name" value="LIPOPROTEIN-RELEASING SYSTEM TRANSMEMBRANE PROTEIN LOLE"/>
    <property type="match status" value="1"/>
</dbReference>
<evidence type="ECO:0000256" key="3">
    <source>
        <dbReference type="ARBA" id="ARBA00022475"/>
    </source>
</evidence>
<evidence type="ECO:0000313" key="9">
    <source>
        <dbReference type="EMBL" id="MDQ0438820.1"/>
    </source>
</evidence>
<keyword evidence="6 7" id="KW-0472">Membrane</keyword>
<feature type="transmembrane region" description="Helical" evidence="7">
    <location>
        <begin position="488"/>
        <end position="509"/>
    </location>
</feature>
<keyword evidence="10" id="KW-1185">Reference proteome</keyword>
<comment type="subcellular location">
    <subcellularLocation>
        <location evidence="1">Cell membrane</location>
        <topology evidence="1">Multi-pass membrane protein</topology>
    </subcellularLocation>
</comment>
<dbReference type="EMBL" id="JAUSVO010000004">
    <property type="protein sequence ID" value="MDQ0438820.1"/>
    <property type="molecule type" value="Genomic_DNA"/>
</dbReference>
<proteinExistence type="inferred from homology"/>
<feature type="transmembrane region" description="Helical" evidence="7">
    <location>
        <begin position="99"/>
        <end position="120"/>
    </location>
</feature>
<feature type="domain" description="ABC3 transporter permease C-terminal" evidence="8">
    <location>
        <begin position="102"/>
        <end position="216"/>
    </location>
</feature>
<evidence type="ECO:0000313" key="10">
    <source>
        <dbReference type="Proteomes" id="UP001241603"/>
    </source>
</evidence>
<feature type="transmembrane region" description="Helical" evidence="7">
    <location>
        <begin position="148"/>
        <end position="171"/>
    </location>
</feature>
<dbReference type="InterPro" id="IPR003838">
    <property type="entry name" value="ABC3_permease_C"/>
</dbReference>
<dbReference type="Pfam" id="PF02687">
    <property type="entry name" value="FtsX"/>
    <property type="match status" value="2"/>
</dbReference>
<evidence type="ECO:0000256" key="2">
    <source>
        <dbReference type="ARBA" id="ARBA00005236"/>
    </source>
</evidence>
<dbReference type="InterPro" id="IPR051447">
    <property type="entry name" value="Lipoprotein-release_system"/>
</dbReference>
<gene>
    <name evidence="9" type="ORF">QO014_003215</name>
</gene>
<evidence type="ECO:0000259" key="8">
    <source>
        <dbReference type="Pfam" id="PF02687"/>
    </source>
</evidence>
<accession>A0ABU0HAM3</accession>
<evidence type="ECO:0000256" key="4">
    <source>
        <dbReference type="ARBA" id="ARBA00022692"/>
    </source>
</evidence>
<evidence type="ECO:0000256" key="1">
    <source>
        <dbReference type="ARBA" id="ARBA00004651"/>
    </source>
</evidence>
<sequence length="621" mass="67317">MTGTALSPEYVYAVKPGAPIPDDRFYAVLWIDRSAAEAAFDMKGAFNDLAISLAPGVDQGPVIAELDRLLEPYGSVGALERRDQPSNRFLEDELDQQKVTSIIIPVIFFGVAAFLLNVTLSRQVAAQREQIAALKALGFSNAPLVAHYLKLVAVVVILGSVLGVVGGVAFGRAMIASYQGFFRLPTLTFELTAWSIVAGVGLSFAAATLGVVTELRKVVVLAPAVAMRPAAPLRFRRSWLEILLSSRLLTPRRIMVLRNLLGRPIRASLTTIGIAFAIPMVVLGLFWHDAIDAMIEIQFNLVERGNATVTFPHPLDRRIIGDLGREPGVLAAEGQRIVPVRMRAGQRSYLTAVTGLPMDGELRRPHDSRLRPIEISQDGITLTRRLAERLGVAPGDVMTVEVMEGMRRKRDVPVSAIVDEVLGMGSYMEIGTLNRLTGEGDVVSGAALFIEPSALPALSQRFRDLPVIESVAIKTYTLASFLDKIAKMLLVSAGILTTFAVIIAIGVVYNSARIGLQERARDLATLRVLGFTRAEVAQILLGEFVIEIALALPLGMLLSQGLIHLITQFYSNESFQIPGVVTAGTYFAACIVVIAASVGSAYVVRRRVDRFDLVAVLKTRD</sequence>
<feature type="transmembrane region" description="Helical" evidence="7">
    <location>
        <begin position="267"/>
        <end position="287"/>
    </location>
</feature>
<feature type="transmembrane region" description="Helical" evidence="7">
    <location>
        <begin position="586"/>
        <end position="604"/>
    </location>
</feature>
<name>A0ABU0HAM3_9HYPH</name>
<organism evidence="9 10">
    <name type="scientific">Kaistia dalseonensis</name>
    <dbReference type="NCBI Taxonomy" id="410840"/>
    <lineage>
        <taxon>Bacteria</taxon>
        <taxon>Pseudomonadati</taxon>
        <taxon>Pseudomonadota</taxon>
        <taxon>Alphaproteobacteria</taxon>
        <taxon>Hyphomicrobiales</taxon>
        <taxon>Kaistiaceae</taxon>
        <taxon>Kaistia</taxon>
    </lineage>
</organism>
<feature type="domain" description="ABC3 transporter permease C-terminal" evidence="8">
    <location>
        <begin position="495"/>
        <end position="606"/>
    </location>
</feature>
<feature type="transmembrane region" description="Helical" evidence="7">
    <location>
        <begin position="544"/>
        <end position="566"/>
    </location>
</feature>
<evidence type="ECO:0000256" key="6">
    <source>
        <dbReference type="ARBA" id="ARBA00023136"/>
    </source>
</evidence>
<evidence type="ECO:0000256" key="7">
    <source>
        <dbReference type="SAM" id="Phobius"/>
    </source>
</evidence>
<dbReference type="Proteomes" id="UP001241603">
    <property type="component" value="Unassembled WGS sequence"/>
</dbReference>
<evidence type="ECO:0000256" key="5">
    <source>
        <dbReference type="ARBA" id="ARBA00022989"/>
    </source>
</evidence>
<keyword evidence="4 7" id="KW-0812">Transmembrane</keyword>
<protein>
    <submittedName>
        <fullName evidence="9">ABC transport system permease protein</fullName>
    </submittedName>
</protein>
<keyword evidence="3" id="KW-1003">Cell membrane</keyword>
<feature type="transmembrane region" description="Helical" evidence="7">
    <location>
        <begin position="191"/>
        <end position="212"/>
    </location>
</feature>
<comment type="caution">
    <text evidence="9">The sequence shown here is derived from an EMBL/GenBank/DDBJ whole genome shotgun (WGS) entry which is preliminary data.</text>
</comment>
<keyword evidence="5 7" id="KW-1133">Transmembrane helix</keyword>
<reference evidence="9 10" key="1">
    <citation type="submission" date="2023-07" db="EMBL/GenBank/DDBJ databases">
        <title>Genomic Encyclopedia of Type Strains, Phase IV (KMG-IV): sequencing the most valuable type-strain genomes for metagenomic binning, comparative biology and taxonomic classification.</title>
        <authorList>
            <person name="Goeker M."/>
        </authorList>
    </citation>
    <scope>NUCLEOTIDE SEQUENCE [LARGE SCALE GENOMIC DNA]</scope>
    <source>
        <strain evidence="9 10">B6-8</strain>
    </source>
</reference>
<dbReference type="PANTHER" id="PTHR30489:SF0">
    <property type="entry name" value="LIPOPROTEIN-RELEASING SYSTEM TRANSMEMBRANE PROTEIN LOLE"/>
    <property type="match status" value="1"/>
</dbReference>